<dbReference type="Proteomes" id="UP001221757">
    <property type="component" value="Unassembled WGS sequence"/>
</dbReference>
<feature type="compositionally biased region" description="Polar residues" evidence="1">
    <location>
        <begin position="1"/>
        <end position="10"/>
    </location>
</feature>
<feature type="region of interest" description="Disordered" evidence="1">
    <location>
        <begin position="1"/>
        <end position="22"/>
    </location>
</feature>
<proteinExistence type="predicted"/>
<reference evidence="2" key="1">
    <citation type="submission" date="2023-03" db="EMBL/GenBank/DDBJ databases">
        <title>Massive genome expansion in bonnet fungi (Mycena s.s.) driven by repeated elements and novel gene families across ecological guilds.</title>
        <authorList>
            <consortium name="Lawrence Berkeley National Laboratory"/>
            <person name="Harder C.B."/>
            <person name="Miyauchi S."/>
            <person name="Viragh M."/>
            <person name="Kuo A."/>
            <person name="Thoen E."/>
            <person name="Andreopoulos B."/>
            <person name="Lu D."/>
            <person name="Skrede I."/>
            <person name="Drula E."/>
            <person name="Henrissat B."/>
            <person name="Morin E."/>
            <person name="Kohler A."/>
            <person name="Barry K."/>
            <person name="LaButti K."/>
            <person name="Morin E."/>
            <person name="Salamov A."/>
            <person name="Lipzen A."/>
            <person name="Mereny Z."/>
            <person name="Hegedus B."/>
            <person name="Baldrian P."/>
            <person name="Stursova M."/>
            <person name="Weitz H."/>
            <person name="Taylor A."/>
            <person name="Grigoriev I.V."/>
            <person name="Nagy L.G."/>
            <person name="Martin F."/>
            <person name="Kauserud H."/>
        </authorList>
    </citation>
    <scope>NUCLEOTIDE SEQUENCE</scope>
    <source>
        <strain evidence="2">CBHHK067</strain>
    </source>
</reference>
<accession>A0AAD7DLS8</accession>
<evidence type="ECO:0000313" key="3">
    <source>
        <dbReference type="Proteomes" id="UP001221757"/>
    </source>
</evidence>
<name>A0AAD7DLS8_MYCRO</name>
<organism evidence="2 3">
    <name type="scientific">Mycena rosella</name>
    <name type="common">Pink bonnet</name>
    <name type="synonym">Agaricus rosellus</name>
    <dbReference type="NCBI Taxonomy" id="1033263"/>
    <lineage>
        <taxon>Eukaryota</taxon>
        <taxon>Fungi</taxon>
        <taxon>Dikarya</taxon>
        <taxon>Basidiomycota</taxon>
        <taxon>Agaricomycotina</taxon>
        <taxon>Agaricomycetes</taxon>
        <taxon>Agaricomycetidae</taxon>
        <taxon>Agaricales</taxon>
        <taxon>Marasmiineae</taxon>
        <taxon>Mycenaceae</taxon>
        <taxon>Mycena</taxon>
    </lineage>
</organism>
<dbReference type="AlphaFoldDB" id="A0AAD7DLS8"/>
<gene>
    <name evidence="2" type="ORF">B0H17DRAFT_1132008</name>
</gene>
<protein>
    <submittedName>
        <fullName evidence="2">Uncharacterized protein</fullName>
    </submittedName>
</protein>
<dbReference type="EMBL" id="JARKIE010000042">
    <property type="protein sequence ID" value="KAJ7694366.1"/>
    <property type="molecule type" value="Genomic_DNA"/>
</dbReference>
<sequence length="519" mass="56706">MPSPSDTSCSPAPDTADSGHATHTESIWMRRSAGQRAAHDWFIKELNNLYNTLPEVLRPGKLVDLNATTRRIALLEAALGRIIHLQSPGAQLPPSVFGMQAGGPKQMQEVKRRLIVVLDGQHSALSVAGICQFASARIKELTPQTLDAGVTQEPSRAPQDEVQMRARITSSLPKTRVREFAGPLLTAADSGAALDTERRARTAQALLKLAAGSLPPIQTPPCARLSPEEMWANVLAKQQPMKEARAKAAEIRDKQARETQEMPQEPLELCASPPPSIPSEVWDIFSGEYRELPLVHSGLRRTLPPIGASGPNTLWDFYPGEYEEPPLVMDSLRGWTLPPIGSREICAQIVHLAQEIHEFERTSKPSRLGEERSPQPPLCMVVLNETPWPISLSPSTTSSGQSSDAPSQSYSSPYGEISMFSSCAANSTILRCIITGKQSSESRSTASLMVLFLRHRAPDVGRERRMAGPRNRAARIAQAAQQDRDQGSEWLIASSSRRGRKVSKGRTASAESRGPIQVR</sequence>
<feature type="region of interest" description="Disordered" evidence="1">
    <location>
        <begin position="392"/>
        <end position="411"/>
    </location>
</feature>
<keyword evidence="3" id="KW-1185">Reference proteome</keyword>
<feature type="region of interest" description="Disordered" evidence="1">
    <location>
        <begin position="461"/>
        <end position="519"/>
    </location>
</feature>
<evidence type="ECO:0000313" key="2">
    <source>
        <dbReference type="EMBL" id="KAJ7694366.1"/>
    </source>
</evidence>
<comment type="caution">
    <text evidence="2">The sequence shown here is derived from an EMBL/GenBank/DDBJ whole genome shotgun (WGS) entry which is preliminary data.</text>
</comment>
<feature type="compositionally biased region" description="Low complexity" evidence="1">
    <location>
        <begin position="470"/>
        <end position="481"/>
    </location>
</feature>
<evidence type="ECO:0000256" key="1">
    <source>
        <dbReference type="SAM" id="MobiDB-lite"/>
    </source>
</evidence>